<dbReference type="RefSeq" id="WP_135795145.1">
    <property type="nucleotide sequence ID" value="NZ_CP032096.1"/>
</dbReference>
<dbReference type="Pfam" id="PF02129">
    <property type="entry name" value="Peptidase_S15"/>
    <property type="match status" value="1"/>
</dbReference>
<protein>
    <submittedName>
        <fullName evidence="2">Alpha/beta hydrolase</fullName>
    </submittedName>
</protein>
<dbReference type="Proteomes" id="UP000296201">
    <property type="component" value="Chromosome"/>
</dbReference>
<keyword evidence="2" id="KW-0378">Hydrolase</keyword>
<dbReference type="Gene3D" id="3.40.50.1820">
    <property type="entry name" value="alpha/beta hydrolase"/>
    <property type="match status" value="1"/>
</dbReference>
<dbReference type="AlphaFoldDB" id="A0A4P7NY49"/>
<keyword evidence="3" id="KW-1185">Reference proteome</keyword>
<evidence type="ECO:0000313" key="2">
    <source>
        <dbReference type="EMBL" id="QBZ82435.1"/>
    </source>
</evidence>
<dbReference type="OrthoDB" id="9800435at2"/>
<dbReference type="PANTHER" id="PTHR42103:SF2">
    <property type="entry name" value="AB HYDROLASE-1 DOMAIN-CONTAINING PROTEIN"/>
    <property type="match status" value="1"/>
</dbReference>
<proteinExistence type="predicted"/>
<accession>A0A4P7NY49</accession>
<dbReference type="PANTHER" id="PTHR42103">
    <property type="entry name" value="ALPHA/BETA-HYDROLASES SUPERFAMILY PROTEIN"/>
    <property type="match status" value="1"/>
</dbReference>
<name>A0A4P7NY49_9GAMM</name>
<dbReference type="InterPro" id="IPR029058">
    <property type="entry name" value="AB_hydrolase_fold"/>
</dbReference>
<reference evidence="2 3" key="1">
    <citation type="submission" date="2018-08" db="EMBL/GenBank/DDBJ databases">
        <title>Horizontal acquisition of hydrogen conversion ability and other habitat adaptations in Hydrogenovibrio crunogenus strains.</title>
        <authorList>
            <person name="Gonnella G."/>
            <person name="Adam N."/>
            <person name="Perner M."/>
        </authorList>
    </citation>
    <scope>NUCLEOTIDE SEQUENCE [LARGE SCALE GENOMIC DNA]</scope>
    <source>
        <strain evidence="2 3">SP-41</strain>
    </source>
</reference>
<dbReference type="GO" id="GO:0016787">
    <property type="term" value="F:hydrolase activity"/>
    <property type="evidence" value="ECO:0007669"/>
    <property type="project" value="UniProtKB-KW"/>
</dbReference>
<evidence type="ECO:0000259" key="1">
    <source>
        <dbReference type="Pfam" id="PF02129"/>
    </source>
</evidence>
<evidence type="ECO:0000313" key="3">
    <source>
        <dbReference type="Proteomes" id="UP000296201"/>
    </source>
</evidence>
<sequence>MTDVTSLTPDFIVGQAGRLEIRMTRPGENSTTSLASDSPQKWVVLSHPHPQFGGTMNNKVVTTMEKTFQSLGYGTLAYNFRGVGESEGTYDGGRGEQQDLYDVVRWLRESANLSELVLAGFSFGSYIVLKQADQIQPTAICTVAPPVSMYDFSDIEPTMPWYLIQGGQDEVIDAREVLDWAMQIKKQPDVFWRAEASHFFHRQLIWLKKILITTFEK</sequence>
<feature type="domain" description="Xaa-Pro dipeptidyl-peptidase-like" evidence="1">
    <location>
        <begin position="18"/>
        <end position="151"/>
    </location>
</feature>
<dbReference type="InterPro" id="IPR000383">
    <property type="entry name" value="Xaa-Pro-like_dom"/>
</dbReference>
<organism evidence="2 3">
    <name type="scientific">Hydrogenovibrio crunogenus</name>
    <dbReference type="NCBI Taxonomy" id="39765"/>
    <lineage>
        <taxon>Bacteria</taxon>
        <taxon>Pseudomonadati</taxon>
        <taxon>Pseudomonadota</taxon>
        <taxon>Gammaproteobacteria</taxon>
        <taxon>Thiotrichales</taxon>
        <taxon>Piscirickettsiaceae</taxon>
        <taxon>Hydrogenovibrio</taxon>
    </lineage>
</organism>
<dbReference type="EMBL" id="CP032096">
    <property type="protein sequence ID" value="QBZ82435.1"/>
    <property type="molecule type" value="Genomic_DNA"/>
</dbReference>
<gene>
    <name evidence="2" type="ORF">GHNINEIG_00465</name>
</gene>
<dbReference type="SUPFAM" id="SSF53474">
    <property type="entry name" value="alpha/beta-Hydrolases"/>
    <property type="match status" value="1"/>
</dbReference>